<comment type="caution">
    <text evidence="1">The sequence shown here is derived from an EMBL/GenBank/DDBJ whole genome shotgun (WGS) entry which is preliminary data.</text>
</comment>
<evidence type="ECO:0000313" key="1">
    <source>
        <dbReference type="EMBL" id="KAI8010340.1"/>
    </source>
</evidence>
<organism evidence="1 2">
    <name type="scientific">Camellia lanceoleosa</name>
    <dbReference type="NCBI Taxonomy" id="1840588"/>
    <lineage>
        <taxon>Eukaryota</taxon>
        <taxon>Viridiplantae</taxon>
        <taxon>Streptophyta</taxon>
        <taxon>Embryophyta</taxon>
        <taxon>Tracheophyta</taxon>
        <taxon>Spermatophyta</taxon>
        <taxon>Magnoliopsida</taxon>
        <taxon>eudicotyledons</taxon>
        <taxon>Gunneridae</taxon>
        <taxon>Pentapetalae</taxon>
        <taxon>asterids</taxon>
        <taxon>Ericales</taxon>
        <taxon>Theaceae</taxon>
        <taxon>Camellia</taxon>
    </lineage>
</organism>
<dbReference type="EMBL" id="CM045762">
    <property type="protein sequence ID" value="KAI8010340.1"/>
    <property type="molecule type" value="Genomic_DNA"/>
</dbReference>
<gene>
    <name evidence="1" type="ORF">LOK49_LG06G03116</name>
</gene>
<evidence type="ECO:0000313" key="2">
    <source>
        <dbReference type="Proteomes" id="UP001060215"/>
    </source>
</evidence>
<protein>
    <submittedName>
        <fullName evidence="1">F-box protein CPR1</fullName>
    </submittedName>
</protein>
<proteinExistence type="predicted"/>
<reference evidence="1 2" key="1">
    <citation type="journal article" date="2022" name="Plant J.">
        <title>Chromosome-level genome of Camellia lanceoleosa provides a valuable resource for understanding genome evolution and self-incompatibility.</title>
        <authorList>
            <person name="Gong W."/>
            <person name="Xiao S."/>
            <person name="Wang L."/>
            <person name="Liao Z."/>
            <person name="Chang Y."/>
            <person name="Mo W."/>
            <person name="Hu G."/>
            <person name="Li W."/>
            <person name="Zhao G."/>
            <person name="Zhu H."/>
            <person name="Hu X."/>
            <person name="Ji K."/>
            <person name="Xiang X."/>
            <person name="Song Q."/>
            <person name="Yuan D."/>
            <person name="Jin S."/>
            <person name="Zhang L."/>
        </authorList>
    </citation>
    <scope>NUCLEOTIDE SEQUENCE [LARGE SCALE GENOMIC DNA]</scope>
    <source>
        <strain evidence="1">SQ_2022a</strain>
    </source>
</reference>
<sequence length="413" mass="47127">MQTLVERANEKKIRAKAQLNLPNLPEEIVIEVLSRLPLKSLVKFTLVSKQWRSLIQSGSVKIVPRNNVLVRGRSTLHSIDQDFLVKIVDKPVKKNPYEIFGSCNGLLLIRIRDHLFLWNPLTKCSTKVLSYEPLLCTGYSVVSGLCFDSFSNEYKAVMALSHDIALFGGEFVVVGSFRSKTWTEINFPYHFCSVKSGPVVNENLHWFASNKSSDRFFAPREIVYFNPRMNKFKKLPMPQPKNGDGDIILGLGVLEGCLCMVRCYDEHPSGHVGIVELLAMKEYGMQESWTTMFIISNLPELGIYDNVVPLCFIKNGELLMKVGRKHLMAYNPNDNSQRDVTIPTYLDAIVYEESLLTPTGYNWEDEVLRGEAKYVETSLSGSRRKIRKVIGKWDYEELDSGEEEHRVSDLEEE</sequence>
<name>A0ACC0HAX0_9ERIC</name>
<keyword evidence="2" id="KW-1185">Reference proteome</keyword>
<accession>A0ACC0HAX0</accession>
<dbReference type="Proteomes" id="UP001060215">
    <property type="component" value="Chromosome 5"/>
</dbReference>